<organism evidence="2 3">
    <name type="scientific">Dictyobacter vulcani</name>
    <dbReference type="NCBI Taxonomy" id="2607529"/>
    <lineage>
        <taxon>Bacteria</taxon>
        <taxon>Bacillati</taxon>
        <taxon>Chloroflexota</taxon>
        <taxon>Ktedonobacteria</taxon>
        <taxon>Ktedonobacterales</taxon>
        <taxon>Dictyobacteraceae</taxon>
        <taxon>Dictyobacter</taxon>
    </lineage>
</organism>
<evidence type="ECO:0008006" key="4">
    <source>
        <dbReference type="Google" id="ProtNLM"/>
    </source>
</evidence>
<keyword evidence="3" id="KW-1185">Reference proteome</keyword>
<dbReference type="SUPFAM" id="SSF50965">
    <property type="entry name" value="Galactose oxidase, central domain"/>
    <property type="match status" value="1"/>
</dbReference>
<comment type="caution">
    <text evidence="2">The sequence shown here is derived from an EMBL/GenBank/DDBJ whole genome shotgun (WGS) entry which is preliminary data.</text>
</comment>
<evidence type="ECO:0000256" key="1">
    <source>
        <dbReference type="SAM" id="SignalP"/>
    </source>
</evidence>
<accession>A0A5J4KZA1</accession>
<dbReference type="Proteomes" id="UP000326912">
    <property type="component" value="Unassembled WGS sequence"/>
</dbReference>
<sequence length="390" mass="42300">MKRFYCLPGVFLALLLCLLMQVSPVLAAPASTTKAQTCKSWQDTYDPQANGPLDSMLWSIARVNNHDMWSVGFAHNQTAGTEQIYALHWNGTRWTPKTPAQPSMNPSSLNGVTAIASNDVWAVGSYMDATEQRNDLTLAEHWNGKTWTRIATPSPQGGFTNISDDLKAVTAFSSSDVWAVGSKEGPVGVLLEHWNGKQWSVLSLPYQYEDQLTAISGTSSKDIWVVGQRMNGHMFVPLVEHWNGKSWTVVPNQAQTFGGELYSVKAIAANDVWAVGNYDAPNSSSSQALIEHWNGSKWSMVASPQGGASSMAYLLNAVTATATNDVWAAGSVVDTSPLLEHWNGKKWSIAVGPTQQTNYNAINAITAVPGMVWGAGTDFGEEPMAGYYCS</sequence>
<gene>
    <name evidence="2" type="ORF">KDW_46980</name>
</gene>
<reference evidence="2 3" key="1">
    <citation type="submission" date="2019-10" db="EMBL/GenBank/DDBJ databases">
        <title>Dictyobacter vulcani sp. nov., within the class Ktedonobacteria, isolated from soil of volcanic Mt. Zao.</title>
        <authorList>
            <person name="Zheng Y."/>
            <person name="Wang C.M."/>
            <person name="Sakai Y."/>
            <person name="Abe K."/>
            <person name="Yokota A."/>
            <person name="Yabe S."/>
        </authorList>
    </citation>
    <scope>NUCLEOTIDE SEQUENCE [LARGE SCALE GENOMIC DNA]</scope>
    <source>
        <strain evidence="2 3">W12</strain>
    </source>
</reference>
<protein>
    <recommendedName>
        <fullName evidence="4">Photosynthesis system II assembly factor Ycf48/Hcf136-like domain-containing protein</fullName>
    </recommendedName>
</protein>
<proteinExistence type="predicted"/>
<dbReference type="AlphaFoldDB" id="A0A5J4KZA1"/>
<evidence type="ECO:0000313" key="2">
    <source>
        <dbReference type="EMBL" id="GER90536.1"/>
    </source>
</evidence>
<feature type="signal peptide" evidence="1">
    <location>
        <begin position="1"/>
        <end position="27"/>
    </location>
</feature>
<name>A0A5J4KZA1_9CHLR</name>
<dbReference type="EMBL" id="BKZW01000002">
    <property type="protein sequence ID" value="GER90536.1"/>
    <property type="molecule type" value="Genomic_DNA"/>
</dbReference>
<dbReference type="InterPro" id="IPR011043">
    <property type="entry name" value="Gal_Oxase/kelch_b-propeller"/>
</dbReference>
<keyword evidence="1" id="KW-0732">Signal</keyword>
<feature type="chain" id="PRO_5023868075" description="Photosynthesis system II assembly factor Ycf48/Hcf136-like domain-containing protein" evidence="1">
    <location>
        <begin position="28"/>
        <end position="390"/>
    </location>
</feature>
<dbReference type="RefSeq" id="WP_151758270.1">
    <property type="nucleotide sequence ID" value="NZ_BKZW01000002.1"/>
</dbReference>
<evidence type="ECO:0000313" key="3">
    <source>
        <dbReference type="Proteomes" id="UP000326912"/>
    </source>
</evidence>